<dbReference type="GO" id="GO:0043165">
    <property type="term" value="P:Gram-negative-bacterium-type cell outer membrane assembly"/>
    <property type="evidence" value="ECO:0007669"/>
    <property type="project" value="InterPro"/>
</dbReference>
<reference evidence="3 4" key="1">
    <citation type="journal article" date="2013" name="Genome Announc.">
        <title>Genome Sequences of Three hpAfrica2 Strains of Helicobacter pylori.</title>
        <authorList>
            <person name="Duncan S.S."/>
            <person name="Bertoli M.T."/>
            <person name="Kersulyte D."/>
            <person name="Valk P.L."/>
            <person name="Tamma S."/>
            <person name="Segal I."/>
            <person name="McClain M.S."/>
            <person name="Cover T.L."/>
            <person name="Berg D.E."/>
        </authorList>
    </citation>
    <scope>NUCLEOTIDE SEQUENCE [LARGE SCALE GENOMIC DNA]</scope>
    <source>
        <strain evidence="3 4">SouthAfrica50</strain>
    </source>
</reference>
<sequence length="918" mass="107059">MRSPNLEKEETEIIETLLMHEKMRLCPFYWRILAFLTDSLLVAFLLSDLLSACDFLRSLYWLTNPIYYSVFVALGFIILYGVYEIFFVCLCKMSLAKLVFRIKIIDIYLADCPSRVMLCKRLGLKIVVFYALFYGLWCLKIPIIGHGMKKKAKVFWCCFNHDSLVLYSLVLCGGVFLLSVLEAKEIAMQRFDKQNHKIFEILADKVSAKDNVITASGNAILLNYDVYILADKVSYDTKTKEALLEGNIRVYRGEGLLVKTDYVKLSLNEKYEIIFPFYVQDSVSGIWVSADIASGKDQKYKVKNMSASGCSIDNPIWHVNATSGSFNMQKSHLSMWNPKIYIGDIPILYLPYIFMSTSNKRTTGFLYPEFGTSNLDGFIYLQPFYLAPKNSWDMTFTPQIRYKRGFGLNFEARYINSKDDRFLFNARYFRNYTPYVKRYDLRNQNIYGFEFLSSSRDTLQKYFHLKSNIDNGHYIDFLYMNDLDYVRFEKVNKRITDATHMSRANYYLQTENNYYGLNIKYFLNLNKINNNRTFQSVPNLQYHKYLNSLYFKNLLYSVDYQFRNTAREIGYGYVQNALNVPVGLQFSLFKKYLSLGIWNDLQLSNVALMQSKRSYVPSIPNESREFGNFVSSNFSMYVNTDLAREYNKLFHTIQLEAIFNIPYYTFKNGLFSQDMYALSAQALNSYTSPLLRDYDYQGRLYDSVWNPNSILPINASNKTVDLTLTQYLYGLGGQELLYFKISQLINLDDKVSPFRMPLESKIGFSPLTGLNIFGNVFYSFYQNRLEEISVNANYQRKFLSFNLSYFLKNNFSSGINSIVENPADYLKAGFSNDFGYFSMSADVGYDIRNNVVLNWNVGIYKKIRCFGIGFKFVNQRRPILTGDPNQPIRVFENNYVKLELDFSPITKTNVTYRSLQRK</sequence>
<dbReference type="InterPro" id="IPR020889">
    <property type="entry name" value="LipoPS_assembly_LptD"/>
</dbReference>
<dbReference type="GO" id="GO:1990351">
    <property type="term" value="C:transporter complex"/>
    <property type="evidence" value="ECO:0007669"/>
    <property type="project" value="TreeGrafter"/>
</dbReference>
<dbReference type="GO" id="GO:0009279">
    <property type="term" value="C:cell outer membrane"/>
    <property type="evidence" value="ECO:0007669"/>
    <property type="project" value="InterPro"/>
</dbReference>
<dbReference type="PANTHER" id="PTHR30189:SF1">
    <property type="entry name" value="LPS-ASSEMBLY PROTEIN LPTD"/>
    <property type="match status" value="1"/>
</dbReference>
<feature type="transmembrane region" description="Helical" evidence="1">
    <location>
        <begin position="122"/>
        <end position="144"/>
    </location>
</feature>
<proteinExistence type="inferred from homology"/>
<dbReference type="EMBL" id="AVNI01000001">
    <property type="protein sequence ID" value="EQD90084.1"/>
    <property type="molecule type" value="Genomic_DNA"/>
</dbReference>
<dbReference type="HAMAP" id="MF_01411">
    <property type="entry name" value="LPS_assembly_LptD"/>
    <property type="match status" value="1"/>
</dbReference>
<accession>T2SEY7</accession>
<keyword evidence="1" id="KW-1133">Transmembrane helix</keyword>
<evidence type="ECO:0000313" key="4">
    <source>
        <dbReference type="Proteomes" id="UP000015816"/>
    </source>
</evidence>
<feature type="transmembrane region" description="Helical" evidence="1">
    <location>
        <begin position="164"/>
        <end position="181"/>
    </location>
</feature>
<dbReference type="InterPro" id="IPR050218">
    <property type="entry name" value="LptD"/>
</dbReference>
<dbReference type="GO" id="GO:0015920">
    <property type="term" value="P:lipopolysaccharide transport"/>
    <property type="evidence" value="ECO:0007669"/>
    <property type="project" value="InterPro"/>
</dbReference>
<dbReference type="PATRIC" id="fig|1352357.3.peg.475"/>
<keyword evidence="1" id="KW-0812">Transmembrane</keyword>
<protein>
    <submittedName>
        <fullName evidence="3">RDD family protein</fullName>
    </submittedName>
</protein>
<dbReference type="Proteomes" id="UP000015816">
    <property type="component" value="Unassembled WGS sequence"/>
</dbReference>
<name>T2SEY7_HELPX</name>
<evidence type="ECO:0000313" key="3">
    <source>
        <dbReference type="EMBL" id="EQD90084.1"/>
    </source>
</evidence>
<dbReference type="InterPro" id="IPR007543">
    <property type="entry name" value="LptD_C"/>
</dbReference>
<gene>
    <name evidence="3" type="ORF">HPSA50_0480</name>
</gene>
<dbReference type="PANTHER" id="PTHR30189">
    <property type="entry name" value="LPS-ASSEMBLY PROTEIN"/>
    <property type="match status" value="1"/>
</dbReference>
<evidence type="ECO:0000256" key="1">
    <source>
        <dbReference type="SAM" id="Phobius"/>
    </source>
</evidence>
<keyword evidence="1" id="KW-0472">Membrane</keyword>
<feature type="transmembrane region" description="Helical" evidence="1">
    <location>
        <begin position="66"/>
        <end position="91"/>
    </location>
</feature>
<evidence type="ECO:0000259" key="2">
    <source>
        <dbReference type="Pfam" id="PF04453"/>
    </source>
</evidence>
<comment type="caution">
    <text evidence="3">The sequence shown here is derived from an EMBL/GenBank/DDBJ whole genome shotgun (WGS) entry which is preliminary data.</text>
</comment>
<dbReference type="Pfam" id="PF04453">
    <property type="entry name" value="LptD"/>
    <property type="match status" value="1"/>
</dbReference>
<feature type="domain" description="LptD C-terminal" evidence="2">
    <location>
        <begin position="447"/>
        <end position="816"/>
    </location>
</feature>
<feature type="transmembrane region" description="Helical" evidence="1">
    <location>
        <begin position="28"/>
        <end position="46"/>
    </location>
</feature>
<organism evidence="3 4">
    <name type="scientific">Helicobacter pylori SouthAfrica50</name>
    <dbReference type="NCBI Taxonomy" id="1352357"/>
    <lineage>
        <taxon>Bacteria</taxon>
        <taxon>Pseudomonadati</taxon>
        <taxon>Campylobacterota</taxon>
        <taxon>Epsilonproteobacteria</taxon>
        <taxon>Campylobacterales</taxon>
        <taxon>Helicobacteraceae</taxon>
        <taxon>Helicobacter</taxon>
    </lineage>
</organism>
<dbReference type="AlphaFoldDB" id="T2SEY7"/>